<evidence type="ECO:0000256" key="1">
    <source>
        <dbReference type="ARBA" id="ARBA00004435"/>
    </source>
</evidence>
<keyword evidence="12" id="KW-1185">Reference proteome</keyword>
<gene>
    <name evidence="11" type="ORF">CCH79_00011142</name>
</gene>
<dbReference type="Gene3D" id="1.20.140.150">
    <property type="match status" value="1"/>
</dbReference>
<protein>
    <recommendedName>
        <fullName evidence="13">Claudin</fullName>
    </recommendedName>
</protein>
<feature type="transmembrane region" description="Helical" evidence="10">
    <location>
        <begin position="51"/>
        <end position="70"/>
    </location>
</feature>
<evidence type="ECO:0000256" key="2">
    <source>
        <dbReference type="ARBA" id="ARBA00004651"/>
    </source>
</evidence>
<evidence type="ECO:0000313" key="11">
    <source>
        <dbReference type="EMBL" id="PWA14478.1"/>
    </source>
</evidence>
<name>A0A315URC4_GAMAF</name>
<keyword evidence="5" id="KW-1003">Cell membrane</keyword>
<dbReference type="EMBL" id="NHOQ01002838">
    <property type="protein sequence ID" value="PWA14478.1"/>
    <property type="molecule type" value="Genomic_DNA"/>
</dbReference>
<dbReference type="Proteomes" id="UP000250572">
    <property type="component" value="Unassembled WGS sequence"/>
</dbReference>
<dbReference type="GO" id="GO:0005886">
    <property type="term" value="C:plasma membrane"/>
    <property type="evidence" value="ECO:0007669"/>
    <property type="project" value="UniProtKB-SubCell"/>
</dbReference>
<comment type="caution">
    <text evidence="11">The sequence shown here is derived from an EMBL/GenBank/DDBJ whole genome shotgun (WGS) entry which is preliminary data.</text>
</comment>
<evidence type="ECO:0000256" key="5">
    <source>
        <dbReference type="ARBA" id="ARBA00022475"/>
    </source>
</evidence>
<feature type="transmembrane region" description="Helical" evidence="10">
    <location>
        <begin position="128"/>
        <end position="153"/>
    </location>
</feature>
<dbReference type="GO" id="GO:0005923">
    <property type="term" value="C:bicellular tight junction"/>
    <property type="evidence" value="ECO:0007669"/>
    <property type="project" value="UniProtKB-SubCell"/>
</dbReference>
<evidence type="ECO:0000256" key="4">
    <source>
        <dbReference type="ARBA" id="ARBA00022427"/>
    </source>
</evidence>
<organism evidence="11 12">
    <name type="scientific">Gambusia affinis</name>
    <name type="common">Western mosquitofish</name>
    <name type="synonym">Heterandria affinis</name>
    <dbReference type="NCBI Taxonomy" id="33528"/>
    <lineage>
        <taxon>Eukaryota</taxon>
        <taxon>Metazoa</taxon>
        <taxon>Chordata</taxon>
        <taxon>Craniata</taxon>
        <taxon>Vertebrata</taxon>
        <taxon>Euteleostomi</taxon>
        <taxon>Actinopterygii</taxon>
        <taxon>Neopterygii</taxon>
        <taxon>Teleostei</taxon>
        <taxon>Neoteleostei</taxon>
        <taxon>Acanthomorphata</taxon>
        <taxon>Ovalentaria</taxon>
        <taxon>Atherinomorphae</taxon>
        <taxon>Cyprinodontiformes</taxon>
        <taxon>Poeciliidae</taxon>
        <taxon>Poeciliinae</taxon>
        <taxon>Gambusia</taxon>
    </lineage>
</organism>
<dbReference type="STRING" id="33528.ENSGAFP00000026972"/>
<evidence type="ECO:0000256" key="7">
    <source>
        <dbReference type="ARBA" id="ARBA00022949"/>
    </source>
</evidence>
<accession>A0A315URC4</accession>
<proteinExistence type="inferred from homology"/>
<keyword evidence="9 10" id="KW-0472">Membrane</keyword>
<evidence type="ECO:0000256" key="3">
    <source>
        <dbReference type="ARBA" id="ARBA00008295"/>
    </source>
</evidence>
<dbReference type="GO" id="GO:0005198">
    <property type="term" value="F:structural molecule activity"/>
    <property type="evidence" value="ECO:0007669"/>
    <property type="project" value="InterPro"/>
</dbReference>
<keyword evidence="7" id="KW-0965">Cell junction</keyword>
<reference evidence="11 12" key="1">
    <citation type="journal article" date="2018" name="G3 (Bethesda)">
        <title>A High-Quality Reference Genome for the Invasive Mosquitofish Gambusia affinis Using a Chicago Library.</title>
        <authorList>
            <person name="Hoffberg S.L."/>
            <person name="Troendle N.J."/>
            <person name="Glenn T.C."/>
            <person name="Mahmud O."/>
            <person name="Louha S."/>
            <person name="Chalopin D."/>
            <person name="Bennetzen J.L."/>
            <person name="Mauricio R."/>
        </authorList>
    </citation>
    <scope>NUCLEOTIDE SEQUENCE [LARGE SCALE GENOMIC DNA]</scope>
    <source>
        <strain evidence="11">NE01/NJP1002.9</strain>
        <tissue evidence="11">Muscle</tissue>
    </source>
</reference>
<comment type="similarity">
    <text evidence="3">Belongs to the claudin family.</text>
</comment>
<feature type="transmembrane region" description="Helical" evidence="10">
    <location>
        <begin position="165"/>
        <end position="198"/>
    </location>
</feature>
<keyword evidence="4" id="KW-0796">Tight junction</keyword>
<keyword evidence="6 10" id="KW-0812">Transmembrane</keyword>
<comment type="subcellular location">
    <subcellularLocation>
        <location evidence="1">Cell junction</location>
        <location evidence="1">Tight junction</location>
    </subcellularLocation>
    <subcellularLocation>
        <location evidence="2">Cell membrane</location>
        <topology evidence="2">Multi-pass membrane protein</topology>
    </subcellularLocation>
</comment>
<evidence type="ECO:0000256" key="6">
    <source>
        <dbReference type="ARBA" id="ARBA00022692"/>
    </source>
</evidence>
<keyword evidence="8 10" id="KW-1133">Transmembrane helix</keyword>
<dbReference type="InterPro" id="IPR006187">
    <property type="entry name" value="Claudin"/>
</dbReference>
<sequence>MLLIAEGKPTALLWLRLSSAQRLWKYWNYRVVKPHAGAGMIYLAHTAHRQFLGLVFGFLAWLFIVTTTGINEWRLWYVDDVSVITSGVAWVGIWRACFYSHVLPEAEYCRSIGVSDIFAPAEIPSAQVLMMLAVVTGLLGNVSAAVAVRFAYFSVEDRRNMRLSFALAGALYSVTASVGAAIGMGMFASILMLVSGVIFFCYRHSSQTADPLDGRWTVQTLPKRSELPIGDGQAMDNPGFHSEERFALSSRPAFWARDDRSVSSQLRPVEGGRGVGFCRRPCEDGYQRVRLTGGLAHVTCVGREQACKYAEGPALLGVIVARQGMLSLSLSVTHAHTRTHAHAHTLLQRLAAPLWRRQRLPLRESQQNHRLRVRSRASPVSGAPRETCSCDNIIISY</sequence>
<evidence type="ECO:0008006" key="13">
    <source>
        <dbReference type="Google" id="ProtNLM"/>
    </source>
</evidence>
<evidence type="ECO:0000256" key="10">
    <source>
        <dbReference type="SAM" id="Phobius"/>
    </source>
</evidence>
<evidence type="ECO:0000313" key="12">
    <source>
        <dbReference type="Proteomes" id="UP000250572"/>
    </source>
</evidence>
<evidence type="ECO:0000256" key="9">
    <source>
        <dbReference type="ARBA" id="ARBA00023136"/>
    </source>
</evidence>
<dbReference type="AlphaFoldDB" id="A0A315URC4"/>
<evidence type="ECO:0000256" key="8">
    <source>
        <dbReference type="ARBA" id="ARBA00022989"/>
    </source>
</evidence>
<dbReference type="PANTHER" id="PTHR12002">
    <property type="entry name" value="CLAUDIN"/>
    <property type="match status" value="1"/>
</dbReference>